<reference evidence="1" key="1">
    <citation type="submission" date="2021-06" db="EMBL/GenBank/DDBJ databases">
        <authorList>
            <person name="Kallberg Y."/>
            <person name="Tangrot J."/>
            <person name="Rosling A."/>
        </authorList>
    </citation>
    <scope>NUCLEOTIDE SEQUENCE</scope>
    <source>
        <strain evidence="1">87-6 pot B 2015</strain>
    </source>
</reference>
<keyword evidence="2" id="KW-1185">Reference proteome</keyword>
<dbReference type="EMBL" id="CAJVPP010011250">
    <property type="protein sequence ID" value="CAG8713597.1"/>
    <property type="molecule type" value="Genomic_DNA"/>
</dbReference>
<organism evidence="1 2">
    <name type="scientific">Funneliformis mosseae</name>
    <name type="common">Endomycorrhizal fungus</name>
    <name type="synonym">Glomus mosseae</name>
    <dbReference type="NCBI Taxonomy" id="27381"/>
    <lineage>
        <taxon>Eukaryota</taxon>
        <taxon>Fungi</taxon>
        <taxon>Fungi incertae sedis</taxon>
        <taxon>Mucoromycota</taxon>
        <taxon>Glomeromycotina</taxon>
        <taxon>Glomeromycetes</taxon>
        <taxon>Glomerales</taxon>
        <taxon>Glomeraceae</taxon>
        <taxon>Funneliformis</taxon>
    </lineage>
</organism>
<dbReference type="Proteomes" id="UP000789375">
    <property type="component" value="Unassembled WGS sequence"/>
</dbReference>
<accession>A0A9N9HZE3</accession>
<dbReference type="AlphaFoldDB" id="A0A9N9HZE3"/>
<evidence type="ECO:0000313" key="2">
    <source>
        <dbReference type="Proteomes" id="UP000789375"/>
    </source>
</evidence>
<gene>
    <name evidence="1" type="ORF">FMOSSE_LOCUS14486</name>
</gene>
<proteinExistence type="predicted"/>
<feature type="non-terminal residue" evidence="1">
    <location>
        <position position="41"/>
    </location>
</feature>
<protein>
    <submittedName>
        <fullName evidence="1">6602_t:CDS:1</fullName>
    </submittedName>
</protein>
<feature type="non-terminal residue" evidence="1">
    <location>
        <position position="1"/>
    </location>
</feature>
<comment type="caution">
    <text evidence="1">The sequence shown here is derived from an EMBL/GenBank/DDBJ whole genome shotgun (WGS) entry which is preliminary data.</text>
</comment>
<evidence type="ECO:0000313" key="1">
    <source>
        <dbReference type="EMBL" id="CAG8713597.1"/>
    </source>
</evidence>
<sequence length="41" mass="4856">IQRVDFRKESINIVESQAIEETNYVKENLKNDYKVDKTIGK</sequence>
<name>A0A9N9HZE3_FUNMO</name>